<evidence type="ECO:0000313" key="1">
    <source>
        <dbReference type="EMBL" id="RJE24044.1"/>
    </source>
</evidence>
<sequence length="85" mass="8971">MWGVYAPDIGDSSDYCSDTAGTLDASSGISLDNVPFPGKLEFKNADSDELAATVAYMMAPLMRLGSSVALLSELNATTTSTRKMK</sequence>
<evidence type="ECO:0000313" key="2">
    <source>
        <dbReference type="Proteomes" id="UP000266188"/>
    </source>
</evidence>
<name>A0A3A2ZXJ7_9EURO</name>
<gene>
    <name evidence="1" type="ORF">PHISCL_03638</name>
</gene>
<dbReference type="Proteomes" id="UP000266188">
    <property type="component" value="Unassembled WGS sequence"/>
</dbReference>
<organism evidence="1 2">
    <name type="scientific">Aspergillus sclerotialis</name>
    <dbReference type="NCBI Taxonomy" id="2070753"/>
    <lineage>
        <taxon>Eukaryota</taxon>
        <taxon>Fungi</taxon>
        <taxon>Dikarya</taxon>
        <taxon>Ascomycota</taxon>
        <taxon>Pezizomycotina</taxon>
        <taxon>Eurotiomycetes</taxon>
        <taxon>Eurotiomycetidae</taxon>
        <taxon>Eurotiales</taxon>
        <taxon>Aspergillaceae</taxon>
        <taxon>Aspergillus</taxon>
        <taxon>Aspergillus subgen. Polypaecilum</taxon>
    </lineage>
</organism>
<reference evidence="2" key="1">
    <citation type="submission" date="2017-02" db="EMBL/GenBank/DDBJ databases">
        <authorList>
            <person name="Tafer H."/>
            <person name="Lopandic K."/>
        </authorList>
    </citation>
    <scope>NUCLEOTIDE SEQUENCE [LARGE SCALE GENOMIC DNA]</scope>
    <source>
        <strain evidence="2">CBS 366.77</strain>
    </source>
</reference>
<accession>A0A3A2ZXJ7</accession>
<comment type="caution">
    <text evidence="1">The sequence shown here is derived from an EMBL/GenBank/DDBJ whole genome shotgun (WGS) entry which is preliminary data.</text>
</comment>
<protein>
    <submittedName>
        <fullName evidence="1">Uncharacterized protein</fullName>
    </submittedName>
</protein>
<proteinExistence type="predicted"/>
<dbReference type="AlphaFoldDB" id="A0A3A2ZXJ7"/>
<keyword evidence="2" id="KW-1185">Reference proteome</keyword>
<dbReference type="EMBL" id="MVGC01000096">
    <property type="protein sequence ID" value="RJE24044.1"/>
    <property type="molecule type" value="Genomic_DNA"/>
</dbReference>